<dbReference type="GO" id="GO:0020037">
    <property type="term" value="F:heme binding"/>
    <property type="evidence" value="ECO:0007669"/>
    <property type="project" value="InterPro"/>
</dbReference>
<feature type="chain" id="PRO_5031055815" description="Group 1 truncated hemoglobin" evidence="9">
    <location>
        <begin position="28"/>
        <end position="148"/>
    </location>
</feature>
<proteinExistence type="inferred from homology"/>
<comment type="similarity">
    <text evidence="1 6">Belongs to the truncated hemoglobin family. Group I subfamily.</text>
</comment>
<dbReference type="Proteomes" id="UP000519004">
    <property type="component" value="Unassembled WGS sequence"/>
</dbReference>
<keyword evidence="3 6" id="KW-0349">Heme</keyword>
<dbReference type="SUPFAM" id="SSF46458">
    <property type="entry name" value="Globin-like"/>
    <property type="match status" value="1"/>
</dbReference>
<keyword evidence="5 6" id="KW-0408">Iron</keyword>
<comment type="cofactor">
    <cofactor evidence="7">
        <name>heme</name>
        <dbReference type="ChEBI" id="CHEBI:30413"/>
    </cofactor>
    <text evidence="7">Binds 1 heme group per subunit.</text>
</comment>
<sequence>MSRCRSATERGLCAALLALLLAGCASSGTPKVSLYERLGGSEGIDAITFDLLARSVADPRIADDFAEADLVNLHERLVEQLCALSGGPCTYTGRDMRAAHAGLGLTEADFNALVEHLVDAMRARGVPLSAQNELLAILAPMQREVIRQ</sequence>
<keyword evidence="2 6" id="KW-0813">Transport</keyword>
<feature type="binding site" description="distal binding residue" evidence="8">
    <location>
        <position position="100"/>
    </location>
    <ligand>
        <name>heme</name>
        <dbReference type="ChEBI" id="CHEBI:30413"/>
    </ligand>
    <ligandPart>
        <name>Fe</name>
        <dbReference type="ChEBI" id="CHEBI:18248"/>
    </ligandPart>
</feature>
<evidence type="ECO:0000313" key="10">
    <source>
        <dbReference type="EMBL" id="MBB5014683.1"/>
    </source>
</evidence>
<evidence type="ECO:0000256" key="5">
    <source>
        <dbReference type="ARBA" id="ARBA00023004"/>
    </source>
</evidence>
<dbReference type="InterPro" id="IPR012292">
    <property type="entry name" value="Globin/Proto"/>
</dbReference>
<dbReference type="CDD" id="cd00454">
    <property type="entry name" value="TrHb1_N"/>
    <property type="match status" value="1"/>
</dbReference>
<accession>A0A7W7V7Q8</accession>
<evidence type="ECO:0000256" key="9">
    <source>
        <dbReference type="SAM" id="SignalP"/>
    </source>
</evidence>
<name>A0A7W7V7Q8_9GAMM</name>
<dbReference type="InterPro" id="IPR009050">
    <property type="entry name" value="Globin-like_sf"/>
</dbReference>
<feature type="signal peptide" evidence="9">
    <location>
        <begin position="1"/>
        <end position="27"/>
    </location>
</feature>
<evidence type="ECO:0000313" key="11">
    <source>
        <dbReference type="Proteomes" id="UP000519004"/>
    </source>
</evidence>
<dbReference type="GO" id="GO:0046872">
    <property type="term" value="F:metal ion binding"/>
    <property type="evidence" value="ECO:0007669"/>
    <property type="project" value="UniProtKB-UniRule"/>
</dbReference>
<keyword evidence="11" id="KW-1185">Reference proteome</keyword>
<evidence type="ECO:0000256" key="7">
    <source>
        <dbReference type="PIRSR" id="PIRSR002030-1"/>
    </source>
</evidence>
<keyword evidence="9" id="KW-0732">Signal</keyword>
<comment type="caution">
    <text evidence="10">The sequence shown here is derived from an EMBL/GenBank/DDBJ whole genome shotgun (WGS) entry which is preliminary data.</text>
</comment>
<evidence type="ECO:0000256" key="1">
    <source>
        <dbReference type="ARBA" id="ARBA00009660"/>
    </source>
</evidence>
<dbReference type="Pfam" id="PF01152">
    <property type="entry name" value="Bac_globin"/>
    <property type="match status" value="1"/>
</dbReference>
<evidence type="ECO:0000256" key="2">
    <source>
        <dbReference type="ARBA" id="ARBA00022448"/>
    </source>
</evidence>
<dbReference type="InterPro" id="IPR001486">
    <property type="entry name" value="Hemoglobin_trunc"/>
</dbReference>
<dbReference type="RefSeq" id="WP_183947268.1">
    <property type="nucleotide sequence ID" value="NZ_JACHHX010000003.1"/>
</dbReference>
<keyword evidence="6" id="KW-0561">Oxygen transport</keyword>
<dbReference type="InterPro" id="IPR016339">
    <property type="entry name" value="Hemoglobin_trunc_I"/>
</dbReference>
<keyword evidence="4 6" id="KW-0479">Metal-binding</keyword>
<evidence type="ECO:0000256" key="4">
    <source>
        <dbReference type="ARBA" id="ARBA00022723"/>
    </source>
</evidence>
<evidence type="ECO:0000256" key="3">
    <source>
        <dbReference type="ARBA" id="ARBA00022617"/>
    </source>
</evidence>
<evidence type="ECO:0000256" key="6">
    <source>
        <dbReference type="PIRNR" id="PIRNR002030"/>
    </source>
</evidence>
<dbReference type="PROSITE" id="PS51257">
    <property type="entry name" value="PROKAR_LIPOPROTEIN"/>
    <property type="match status" value="1"/>
</dbReference>
<dbReference type="GO" id="GO:0005344">
    <property type="term" value="F:oxygen carrier activity"/>
    <property type="evidence" value="ECO:0007669"/>
    <property type="project" value="UniProtKB-UniRule"/>
</dbReference>
<dbReference type="AlphaFoldDB" id="A0A7W7V7Q8"/>
<feature type="binding site" description="proximal binding residue" evidence="7">
    <location>
        <position position="100"/>
    </location>
    <ligand>
        <name>heme</name>
        <dbReference type="ChEBI" id="CHEBI:30413"/>
    </ligand>
    <ligandPart>
        <name>Fe</name>
        <dbReference type="ChEBI" id="CHEBI:18248"/>
    </ligandPart>
</feature>
<gene>
    <name evidence="10" type="ORF">HNQ58_000559</name>
</gene>
<evidence type="ECO:0000256" key="8">
    <source>
        <dbReference type="PIRSR" id="PIRSR601486-1"/>
    </source>
</evidence>
<dbReference type="Gene3D" id="1.10.490.10">
    <property type="entry name" value="Globins"/>
    <property type="match status" value="1"/>
</dbReference>
<organism evidence="10 11">
    <name type="scientific">Rehaibacterium terrae</name>
    <dbReference type="NCBI Taxonomy" id="1341696"/>
    <lineage>
        <taxon>Bacteria</taxon>
        <taxon>Pseudomonadati</taxon>
        <taxon>Pseudomonadota</taxon>
        <taxon>Gammaproteobacteria</taxon>
        <taxon>Lysobacterales</taxon>
        <taxon>Lysobacteraceae</taxon>
        <taxon>Rehaibacterium</taxon>
    </lineage>
</organism>
<dbReference type="EMBL" id="JACHHX010000003">
    <property type="protein sequence ID" value="MBB5014683.1"/>
    <property type="molecule type" value="Genomic_DNA"/>
</dbReference>
<dbReference type="PIRSF" id="PIRSF002030">
    <property type="entry name" value="Globin_Protozoa/Cyanobacteria"/>
    <property type="match status" value="1"/>
</dbReference>
<reference evidence="10 11" key="1">
    <citation type="submission" date="2020-08" db="EMBL/GenBank/DDBJ databases">
        <title>Genomic Encyclopedia of Type Strains, Phase IV (KMG-IV): sequencing the most valuable type-strain genomes for metagenomic binning, comparative biology and taxonomic classification.</title>
        <authorList>
            <person name="Goeker M."/>
        </authorList>
    </citation>
    <scope>NUCLEOTIDE SEQUENCE [LARGE SCALE GENOMIC DNA]</scope>
    <source>
        <strain evidence="10 11">DSM 25897</strain>
    </source>
</reference>
<dbReference type="GO" id="GO:0019825">
    <property type="term" value="F:oxygen binding"/>
    <property type="evidence" value="ECO:0007669"/>
    <property type="project" value="InterPro"/>
</dbReference>
<protein>
    <recommendedName>
        <fullName evidence="6">Group 1 truncated hemoglobin</fullName>
    </recommendedName>
</protein>